<dbReference type="RefSeq" id="WP_075120002.1">
    <property type="nucleotide sequence ID" value="NZ_MSCT01000011.1"/>
</dbReference>
<protein>
    <submittedName>
        <fullName evidence="2">Uncharacterized protein</fullName>
    </submittedName>
</protein>
<comment type="caution">
    <text evidence="2">The sequence shown here is derived from an EMBL/GenBank/DDBJ whole genome shotgun (WGS) entry which is preliminary data.</text>
</comment>
<keyword evidence="1" id="KW-0812">Transmembrane</keyword>
<dbReference type="Proteomes" id="UP000185578">
    <property type="component" value="Unassembled WGS sequence"/>
</dbReference>
<keyword evidence="1" id="KW-1133">Transmembrane helix</keyword>
<proteinExistence type="predicted"/>
<organism evidence="2 3">
    <name type="scientific">Pseudomonas chlororaphis</name>
    <dbReference type="NCBI Taxonomy" id="587753"/>
    <lineage>
        <taxon>Bacteria</taxon>
        <taxon>Pseudomonadati</taxon>
        <taxon>Pseudomonadota</taxon>
        <taxon>Gammaproteobacteria</taxon>
        <taxon>Pseudomonadales</taxon>
        <taxon>Pseudomonadaceae</taxon>
        <taxon>Pseudomonas</taxon>
    </lineage>
</organism>
<evidence type="ECO:0000256" key="1">
    <source>
        <dbReference type="SAM" id="Phobius"/>
    </source>
</evidence>
<reference evidence="2 3" key="1">
    <citation type="submission" date="2016-12" db="EMBL/GenBank/DDBJ databases">
        <authorList>
            <person name="Song W.-J."/>
            <person name="Kurnit D.M."/>
        </authorList>
    </citation>
    <scope>NUCLEOTIDE SEQUENCE [LARGE SCALE GENOMIC DNA]</scope>
    <source>
        <strain evidence="2 3">PCL1601</strain>
    </source>
</reference>
<keyword evidence="1" id="KW-0472">Membrane</keyword>
<accession>A0A1Q8EPZ5</accession>
<evidence type="ECO:0000313" key="3">
    <source>
        <dbReference type="Proteomes" id="UP000185578"/>
    </source>
</evidence>
<dbReference type="EMBL" id="MSCT01000011">
    <property type="protein sequence ID" value="OLF53867.1"/>
    <property type="molecule type" value="Genomic_DNA"/>
</dbReference>
<evidence type="ECO:0000313" key="2">
    <source>
        <dbReference type="EMBL" id="OLF53867.1"/>
    </source>
</evidence>
<name>A0A1Q8EPZ5_9PSED</name>
<feature type="transmembrane region" description="Helical" evidence="1">
    <location>
        <begin position="13"/>
        <end position="34"/>
    </location>
</feature>
<sequence length="225" mass="24905">MSSPWNSLEITKLFFNALTPLTIFGIGLMVTTANEKTRLDQQEKATIAAYERAVVEKNESKDRDIAKSVIERLQHEDACTRPTHLQALIAMATPDRAQSLQKLLSEQCDLPQTAMTNTYEAARTNEISGILSDLRGSARRAARERLKTLFEADKTFVGPLIARYMAGNLDDYQGMLGALVVLGSANGGWSPNPRIATQLKALEGNTNLKDKTFKGWYDKALANEK</sequence>
<gene>
    <name evidence="2" type="ORF">BTN82_15485</name>
</gene>
<dbReference type="AlphaFoldDB" id="A0A1Q8EPZ5"/>